<comment type="caution">
    <text evidence="2">The sequence shown here is derived from an EMBL/GenBank/DDBJ whole genome shotgun (WGS) entry which is preliminary data.</text>
</comment>
<protein>
    <submittedName>
        <fullName evidence="2">Uncharacterized protein</fullName>
    </submittedName>
</protein>
<dbReference type="AlphaFoldDB" id="A0A8H4RLF7"/>
<proteinExistence type="predicted"/>
<evidence type="ECO:0000313" key="2">
    <source>
        <dbReference type="EMBL" id="KAF4630382.1"/>
    </source>
</evidence>
<organism evidence="2 3">
    <name type="scientific">Cudoniella acicularis</name>
    <dbReference type="NCBI Taxonomy" id="354080"/>
    <lineage>
        <taxon>Eukaryota</taxon>
        <taxon>Fungi</taxon>
        <taxon>Dikarya</taxon>
        <taxon>Ascomycota</taxon>
        <taxon>Pezizomycotina</taxon>
        <taxon>Leotiomycetes</taxon>
        <taxon>Helotiales</taxon>
        <taxon>Tricladiaceae</taxon>
        <taxon>Cudoniella</taxon>
    </lineage>
</organism>
<gene>
    <name evidence="2" type="ORF">G7Y89_g7757</name>
</gene>
<evidence type="ECO:0000313" key="3">
    <source>
        <dbReference type="Proteomes" id="UP000566819"/>
    </source>
</evidence>
<dbReference type="Proteomes" id="UP000566819">
    <property type="component" value="Unassembled WGS sequence"/>
</dbReference>
<reference evidence="2 3" key="1">
    <citation type="submission" date="2020-03" db="EMBL/GenBank/DDBJ databases">
        <title>Draft Genome Sequence of Cudoniella acicularis.</title>
        <authorList>
            <person name="Buettner E."/>
            <person name="Kellner H."/>
        </authorList>
    </citation>
    <scope>NUCLEOTIDE SEQUENCE [LARGE SCALE GENOMIC DNA]</scope>
    <source>
        <strain evidence="2 3">DSM 108380</strain>
    </source>
</reference>
<keyword evidence="3" id="KW-1185">Reference proteome</keyword>
<dbReference type="EMBL" id="JAAMPI010000555">
    <property type="protein sequence ID" value="KAF4630382.1"/>
    <property type="molecule type" value="Genomic_DNA"/>
</dbReference>
<dbReference type="OrthoDB" id="3536025at2759"/>
<accession>A0A8H4RLF7</accession>
<evidence type="ECO:0000256" key="1">
    <source>
        <dbReference type="SAM" id="MobiDB-lite"/>
    </source>
</evidence>
<name>A0A8H4RLF7_9HELO</name>
<feature type="region of interest" description="Disordered" evidence="1">
    <location>
        <begin position="483"/>
        <end position="509"/>
    </location>
</feature>
<feature type="region of interest" description="Disordered" evidence="1">
    <location>
        <begin position="406"/>
        <end position="438"/>
    </location>
</feature>
<sequence>MATQRSPGNFILETANVGLALVAKLSYFRYGSKLRDIIHTLSFNAAILTEVGREVNKHEQYFKDNFQTKFECVLVEIKEKHEVIRAALEKARRWKESESQEDVDNGEPPKMEWNKNLWSCEIKKGVFDKFDTLTEDFYKPAQLLQFIVQLVVLQKHAQERELVPSERSALQLQKKNIGETLGDLRKCSVSSLFLLGLSDAGSEIKEDALYDAININAREASIRSTLATLCGEYDEKTKEASLQVEKKKQATLNVELKTPNTYKLYRLGYHGWYFDNDSFNSTSVRVLGLPFIKHENKDFEMDWHMDKLPATQDEIKDLIQKEKASNKNYTTSALQTMTQIPAAPSVVIFEELRQRNKPDERTGMQTHEWFLEGVMPFTKPGTGKRWWRKKAKDVSEGFIVIFRGEENTSATPASPPPSSAAPLSETPVNPPKVKKPAKEQRVVQIELTQEEAEDVVNDFLATFSTLYDGVPVEKRGAAIKEIPLPETLGDDRADSASTHSSSPATVADN</sequence>
<feature type="compositionally biased region" description="Polar residues" evidence="1">
    <location>
        <begin position="495"/>
        <end position="509"/>
    </location>
</feature>